<dbReference type="SMART" id="SM01233">
    <property type="entry name" value="HABP4_PAI-RBP1"/>
    <property type="match status" value="1"/>
</dbReference>
<dbReference type="GO" id="GO:0003676">
    <property type="term" value="F:nucleic acid binding"/>
    <property type="evidence" value="ECO:0007669"/>
    <property type="project" value="UniProtKB-ARBA"/>
</dbReference>
<evidence type="ECO:0000256" key="3">
    <source>
        <dbReference type="SAM" id="MobiDB-lite"/>
    </source>
</evidence>
<evidence type="ECO:0000259" key="4">
    <source>
        <dbReference type="SMART" id="SM01233"/>
    </source>
</evidence>
<dbReference type="PANTHER" id="PTHR12299">
    <property type="entry name" value="HYALURONIC ACID-BINDING PROTEIN 4"/>
    <property type="match status" value="1"/>
</dbReference>
<feature type="region of interest" description="Disordered" evidence="3">
    <location>
        <begin position="267"/>
        <end position="294"/>
    </location>
</feature>
<proteinExistence type="predicted"/>
<comment type="subcellular location">
    <subcellularLocation>
        <location evidence="1">Cytoplasm</location>
    </subcellularLocation>
</comment>
<dbReference type="Gene3D" id="6.10.140.1040">
    <property type="match status" value="1"/>
</dbReference>
<dbReference type="EMBL" id="JAVIJP010000053">
    <property type="protein sequence ID" value="KAL3624528.1"/>
    <property type="molecule type" value="Genomic_DNA"/>
</dbReference>
<feature type="compositionally biased region" description="Low complexity" evidence="3">
    <location>
        <begin position="34"/>
        <end position="53"/>
    </location>
</feature>
<name>A0ABD3C4Y5_9LAMI</name>
<dbReference type="Pfam" id="PF04774">
    <property type="entry name" value="HABP4_PAI-RBP1"/>
    <property type="match status" value="1"/>
</dbReference>
<keyword evidence="6" id="KW-1185">Reference proteome</keyword>
<feature type="compositionally biased region" description="Gly residues" evidence="3">
    <location>
        <begin position="339"/>
        <end position="349"/>
    </location>
</feature>
<feature type="region of interest" description="Disordered" evidence="3">
    <location>
        <begin position="27"/>
        <end position="196"/>
    </location>
</feature>
<dbReference type="Proteomes" id="UP001632038">
    <property type="component" value="Unassembled WGS sequence"/>
</dbReference>
<dbReference type="Pfam" id="PF09598">
    <property type="entry name" value="Stm1_N"/>
    <property type="match status" value="1"/>
</dbReference>
<feature type="compositionally biased region" description="Basic and acidic residues" evidence="3">
    <location>
        <begin position="155"/>
        <end position="171"/>
    </location>
</feature>
<comment type="caution">
    <text evidence="5">The sequence shown here is derived from an EMBL/GenBank/DDBJ whole genome shotgun (WGS) entry which is preliminary data.</text>
</comment>
<dbReference type="InterPro" id="IPR039764">
    <property type="entry name" value="HABP4/SERBP1-like"/>
</dbReference>
<evidence type="ECO:0000313" key="5">
    <source>
        <dbReference type="EMBL" id="KAL3624528.1"/>
    </source>
</evidence>
<evidence type="ECO:0000313" key="6">
    <source>
        <dbReference type="Proteomes" id="UP001632038"/>
    </source>
</evidence>
<evidence type="ECO:0000256" key="1">
    <source>
        <dbReference type="ARBA" id="ARBA00004496"/>
    </source>
</evidence>
<gene>
    <name evidence="5" type="ORF">CASFOL_031196</name>
</gene>
<reference evidence="6" key="1">
    <citation type="journal article" date="2024" name="IScience">
        <title>Strigolactones Initiate the Formation of Haustorium-like Structures in Castilleja.</title>
        <authorList>
            <person name="Buerger M."/>
            <person name="Peterson D."/>
            <person name="Chory J."/>
        </authorList>
    </citation>
    <scope>NUCLEOTIDE SEQUENCE [LARGE SCALE GENOMIC DNA]</scope>
</reference>
<feature type="region of interest" description="Disordered" evidence="3">
    <location>
        <begin position="323"/>
        <end position="368"/>
    </location>
</feature>
<dbReference type="InterPro" id="IPR019084">
    <property type="entry name" value="STM1-like_N"/>
</dbReference>
<dbReference type="AlphaFoldDB" id="A0ABD3C4Y5"/>
<feature type="compositionally biased region" description="Gly residues" evidence="3">
    <location>
        <begin position="74"/>
        <end position="96"/>
    </location>
</feature>
<dbReference type="InterPro" id="IPR006861">
    <property type="entry name" value="HABP4_PAIRBP1-bd"/>
</dbReference>
<dbReference type="GO" id="GO:0005737">
    <property type="term" value="C:cytoplasm"/>
    <property type="evidence" value="ECO:0007669"/>
    <property type="project" value="UniProtKB-SubCell"/>
</dbReference>
<sequence length="368" mass="39598">MATTNPFDLLGDDDAEDPSLLIAAQQLKTEPKKAVAPSSKAAAGGAKPAAQSKFPSKPIPPTQAVKESKPDSARGGGRGGGRGYGYGRDRGAGGGSYRDSSRNENSYGNREFSADQGTYEADAGKPFERPGGFGGPREPARGGRRGGYSNGGYSREGDRERPPRRQFDRRSGTVQGNEMKREGSGQGNWGTETDELSQVVEDSVVEVEKAVIAKEPTAEEIAAAEAEQEAAKKAAEEKEIEDKQMTLEEYEKVLEEKRKALQALKTETRKVDSKEFESMKPLSSKKENHEIFAKLGSEKDKKMVEKEEKAKKSVSINEFLKPAEGERYNRGGRGRGRGGSRGGFGGGGSETRSIAIENPVEFPSLGGK</sequence>
<accession>A0ABD3C4Y5</accession>
<dbReference type="PANTHER" id="PTHR12299:SF17">
    <property type="entry name" value="AT19571P-RELATED"/>
    <property type="match status" value="1"/>
</dbReference>
<feature type="domain" description="Hyaluronan/mRNA-binding protein" evidence="4">
    <location>
        <begin position="163"/>
        <end position="272"/>
    </location>
</feature>
<organism evidence="5 6">
    <name type="scientific">Castilleja foliolosa</name>
    <dbReference type="NCBI Taxonomy" id="1961234"/>
    <lineage>
        <taxon>Eukaryota</taxon>
        <taxon>Viridiplantae</taxon>
        <taxon>Streptophyta</taxon>
        <taxon>Embryophyta</taxon>
        <taxon>Tracheophyta</taxon>
        <taxon>Spermatophyta</taxon>
        <taxon>Magnoliopsida</taxon>
        <taxon>eudicotyledons</taxon>
        <taxon>Gunneridae</taxon>
        <taxon>Pentapetalae</taxon>
        <taxon>asterids</taxon>
        <taxon>lamiids</taxon>
        <taxon>Lamiales</taxon>
        <taxon>Orobanchaceae</taxon>
        <taxon>Pedicularideae</taxon>
        <taxon>Castillejinae</taxon>
        <taxon>Castilleja</taxon>
    </lineage>
</organism>
<protein>
    <recommendedName>
        <fullName evidence="4">Hyaluronan/mRNA-binding protein domain-containing protein</fullName>
    </recommendedName>
</protein>
<keyword evidence="2" id="KW-0963">Cytoplasm</keyword>
<evidence type="ECO:0000256" key="2">
    <source>
        <dbReference type="ARBA" id="ARBA00022490"/>
    </source>
</evidence>